<reference evidence="1 2" key="1">
    <citation type="submission" date="2019-04" db="EMBL/GenBank/DDBJ databases">
        <title>Genome of a novel bacterium Candidatus Jettenia ecosi reconstructed from metagenome of an anammox bioreactor.</title>
        <authorList>
            <person name="Mardanov A.V."/>
            <person name="Beletsky A.V."/>
            <person name="Ravin N.V."/>
            <person name="Botchkova E.A."/>
            <person name="Litti Y.V."/>
            <person name="Nozhevnikova A.N."/>
        </authorList>
    </citation>
    <scope>NUCLEOTIDE SEQUENCE [LARGE SCALE GENOMIC DNA]</scope>
    <source>
        <strain evidence="1">J2</strain>
    </source>
</reference>
<proteinExistence type="predicted"/>
<dbReference type="AlphaFoldDB" id="A0A533Q8U5"/>
<name>A0A533Q8U5_9BACT</name>
<dbReference type="EMBL" id="SULG01000062">
    <property type="protein sequence ID" value="TLD41107.1"/>
    <property type="molecule type" value="Genomic_DNA"/>
</dbReference>
<comment type="caution">
    <text evidence="1">The sequence shown here is derived from an EMBL/GenBank/DDBJ whole genome shotgun (WGS) entry which is preliminary data.</text>
</comment>
<organism evidence="1 2">
    <name type="scientific">Candidatus Jettenia ecosi</name>
    <dbReference type="NCBI Taxonomy" id="2494326"/>
    <lineage>
        <taxon>Bacteria</taxon>
        <taxon>Pseudomonadati</taxon>
        <taxon>Planctomycetota</taxon>
        <taxon>Candidatus Brocadiia</taxon>
        <taxon>Candidatus Brocadiales</taxon>
        <taxon>Candidatus Brocadiaceae</taxon>
        <taxon>Candidatus Jettenia</taxon>
    </lineage>
</organism>
<evidence type="ECO:0000313" key="2">
    <source>
        <dbReference type="Proteomes" id="UP000319783"/>
    </source>
</evidence>
<sequence>MSGVMIARIRGSIPKDILTLLQDDKRKELVKRFEEIGYQ</sequence>
<evidence type="ECO:0000313" key="1">
    <source>
        <dbReference type="EMBL" id="TLD41107.1"/>
    </source>
</evidence>
<dbReference type="Proteomes" id="UP000319783">
    <property type="component" value="Unassembled WGS sequence"/>
</dbReference>
<protein>
    <submittedName>
        <fullName evidence="1">Uncharacterized protein</fullName>
    </submittedName>
</protein>
<accession>A0A533Q8U5</accession>
<gene>
    <name evidence="1" type="ORF">JETT_2628</name>
</gene>